<evidence type="ECO:0000313" key="2">
    <source>
        <dbReference type="EMBL" id="KUM46217.1"/>
    </source>
</evidence>
<name>A0A101LVR0_PICGL</name>
<sequence length="64" mass="6859">MVTPSYSPSYSSSYLGHLHYIIYASIQVCLGAQGVWIHALVEDVTCSKEAGGHLSYSNIVGAIL</sequence>
<dbReference type="AlphaFoldDB" id="A0A101LVR0"/>
<protein>
    <submittedName>
        <fullName evidence="2">Uncharacterized protein</fullName>
    </submittedName>
</protein>
<feature type="transmembrane region" description="Helical" evidence="1">
    <location>
        <begin position="20"/>
        <end position="41"/>
    </location>
</feature>
<keyword evidence="2" id="KW-0496">Mitochondrion</keyword>
<evidence type="ECO:0000256" key="1">
    <source>
        <dbReference type="SAM" id="Phobius"/>
    </source>
</evidence>
<organism evidence="2">
    <name type="scientific">Picea glauca</name>
    <name type="common">White spruce</name>
    <name type="synonym">Pinus glauca</name>
    <dbReference type="NCBI Taxonomy" id="3330"/>
    <lineage>
        <taxon>Eukaryota</taxon>
        <taxon>Viridiplantae</taxon>
        <taxon>Streptophyta</taxon>
        <taxon>Embryophyta</taxon>
        <taxon>Tracheophyta</taxon>
        <taxon>Spermatophyta</taxon>
        <taxon>Pinopsida</taxon>
        <taxon>Pinidae</taxon>
        <taxon>Conifers I</taxon>
        <taxon>Pinales</taxon>
        <taxon>Pinaceae</taxon>
        <taxon>Picea</taxon>
    </lineage>
</organism>
<accession>A0A101LVR0</accession>
<keyword evidence="1" id="KW-0472">Membrane</keyword>
<dbReference type="EMBL" id="LKAM01000013">
    <property type="protein sequence ID" value="KUM46217.1"/>
    <property type="molecule type" value="Genomic_DNA"/>
</dbReference>
<geneLocation type="mitochondrion" evidence="2"/>
<reference evidence="2" key="1">
    <citation type="journal article" date="2015" name="Genome Biol. Evol.">
        <title>Organellar Genomes of White Spruce (Picea glauca): Assembly and Annotation.</title>
        <authorList>
            <person name="Jackman S.D."/>
            <person name="Warren R.L."/>
            <person name="Gibb E.A."/>
            <person name="Vandervalk B.P."/>
            <person name="Mohamadi H."/>
            <person name="Chu J."/>
            <person name="Raymond A."/>
            <person name="Pleasance S."/>
            <person name="Coope R."/>
            <person name="Wildung M.R."/>
            <person name="Ritland C.E."/>
            <person name="Bousquet J."/>
            <person name="Jones S.J."/>
            <person name="Bohlmann J."/>
            <person name="Birol I."/>
        </authorList>
    </citation>
    <scope>NUCLEOTIDE SEQUENCE [LARGE SCALE GENOMIC DNA]</scope>
    <source>
        <tissue evidence="2">Flushing bud</tissue>
    </source>
</reference>
<gene>
    <name evidence="2" type="ORF">ABT39_MTgene2023</name>
</gene>
<keyword evidence="1" id="KW-0812">Transmembrane</keyword>
<keyword evidence="1" id="KW-1133">Transmembrane helix</keyword>
<proteinExistence type="predicted"/>
<comment type="caution">
    <text evidence="2">The sequence shown here is derived from an EMBL/GenBank/DDBJ whole genome shotgun (WGS) entry which is preliminary data.</text>
</comment>